<feature type="domain" description="DDE-1" evidence="1">
    <location>
        <begin position="8"/>
        <end position="106"/>
    </location>
</feature>
<dbReference type="InterPro" id="IPR050863">
    <property type="entry name" value="CenT-Element_Derived"/>
</dbReference>
<dbReference type="PANTHER" id="PTHR19303:SF74">
    <property type="entry name" value="POGO TRANSPOSABLE ELEMENT WITH KRAB DOMAIN"/>
    <property type="match status" value="1"/>
</dbReference>
<dbReference type="Proteomes" id="UP000827092">
    <property type="component" value="Unassembled WGS sequence"/>
</dbReference>
<keyword evidence="3" id="KW-1185">Reference proteome</keyword>
<dbReference type="AlphaFoldDB" id="A0AAV6VRX3"/>
<sequence>MCCWNYLPPMFVFPRKRENPRLMDDTPPGSFAVYNKTGWINKESFIVWFKKFVQIANPSHERPVLLLLDGHCSHTKSIELINLARENYVIMLTFPPHYSSVMSPLSTFYEQEVRK</sequence>
<proteinExistence type="predicted"/>
<evidence type="ECO:0000259" key="1">
    <source>
        <dbReference type="Pfam" id="PF03184"/>
    </source>
</evidence>
<protein>
    <recommendedName>
        <fullName evidence="1">DDE-1 domain-containing protein</fullName>
    </recommendedName>
</protein>
<accession>A0AAV6VRX3</accession>
<reference evidence="2 3" key="1">
    <citation type="journal article" date="2022" name="Nat. Ecol. Evol.">
        <title>A masculinizing supergene underlies an exaggerated male reproductive morph in a spider.</title>
        <authorList>
            <person name="Hendrickx F."/>
            <person name="De Corte Z."/>
            <person name="Sonet G."/>
            <person name="Van Belleghem S.M."/>
            <person name="Kostlbacher S."/>
            <person name="Vangestel C."/>
        </authorList>
    </citation>
    <scope>NUCLEOTIDE SEQUENCE [LARGE SCALE GENOMIC DNA]</scope>
    <source>
        <strain evidence="2">W744_W776</strain>
    </source>
</reference>
<dbReference type="GO" id="GO:0003677">
    <property type="term" value="F:DNA binding"/>
    <property type="evidence" value="ECO:0007669"/>
    <property type="project" value="TreeGrafter"/>
</dbReference>
<gene>
    <name evidence="2" type="ORF">JTE90_026429</name>
</gene>
<dbReference type="InterPro" id="IPR004875">
    <property type="entry name" value="DDE_SF_endonuclease_dom"/>
</dbReference>
<evidence type="ECO:0000313" key="3">
    <source>
        <dbReference type="Proteomes" id="UP000827092"/>
    </source>
</evidence>
<evidence type="ECO:0000313" key="2">
    <source>
        <dbReference type="EMBL" id="KAG8198526.1"/>
    </source>
</evidence>
<name>A0AAV6VRX3_9ARAC</name>
<comment type="caution">
    <text evidence="2">The sequence shown here is derived from an EMBL/GenBank/DDBJ whole genome shotgun (WGS) entry which is preliminary data.</text>
</comment>
<organism evidence="2 3">
    <name type="scientific">Oedothorax gibbosus</name>
    <dbReference type="NCBI Taxonomy" id="931172"/>
    <lineage>
        <taxon>Eukaryota</taxon>
        <taxon>Metazoa</taxon>
        <taxon>Ecdysozoa</taxon>
        <taxon>Arthropoda</taxon>
        <taxon>Chelicerata</taxon>
        <taxon>Arachnida</taxon>
        <taxon>Araneae</taxon>
        <taxon>Araneomorphae</taxon>
        <taxon>Entelegynae</taxon>
        <taxon>Araneoidea</taxon>
        <taxon>Linyphiidae</taxon>
        <taxon>Erigoninae</taxon>
        <taxon>Oedothorax</taxon>
    </lineage>
</organism>
<dbReference type="GO" id="GO:0005634">
    <property type="term" value="C:nucleus"/>
    <property type="evidence" value="ECO:0007669"/>
    <property type="project" value="TreeGrafter"/>
</dbReference>
<dbReference type="EMBL" id="JAFNEN010000038">
    <property type="protein sequence ID" value="KAG8198526.1"/>
    <property type="molecule type" value="Genomic_DNA"/>
</dbReference>
<dbReference type="PANTHER" id="PTHR19303">
    <property type="entry name" value="TRANSPOSON"/>
    <property type="match status" value="1"/>
</dbReference>
<dbReference type="Pfam" id="PF03184">
    <property type="entry name" value="DDE_1"/>
    <property type="match status" value="1"/>
</dbReference>